<dbReference type="SUPFAM" id="SSF53300">
    <property type="entry name" value="vWA-like"/>
    <property type="match status" value="1"/>
</dbReference>
<reference evidence="3 4" key="1">
    <citation type="submission" date="2016-09" db="EMBL/GenBank/DDBJ databases">
        <title>Photobacterium proteolyticum sp. nov. a protease producing bacterium isolated from ocean sediments of Laizhou Bay.</title>
        <authorList>
            <person name="Li Y."/>
        </authorList>
    </citation>
    <scope>NUCLEOTIDE SEQUENCE [LARGE SCALE GENOMIC DNA]</scope>
    <source>
        <strain evidence="3 4">13-12</strain>
    </source>
</reference>
<keyword evidence="1" id="KW-0472">Membrane</keyword>
<sequence length="416" mass="46217">MTSRLGRRAEFFVLSKQRGAISLTFVMLLPVMLIMLAAMTAFSMYVQSALRVSQASDAASLACAYSQRADQTVIQGLLDYYRPNFVPTALHRKSQLTIDKRCNVAAGYAFKPVLAPLMSAENNHELSSNSTAKARLITGTSINPIDFALSLDISDSMTTQIKLPRLKEIIKMAIEEVSYAASIGTVRFSMVTFQKQVGFKDAPWLPESKGKVVCVDGLPYFRPGYPGYGFDVDKTIAELGMPASSVTKRLSPPTEIAWRPTCSSSEPMLPLTSDLNLIKDRVDNFVATGRSNVFQGLYWGGRSLIPQWQRDWHIEPVTAPGLMQRLVVFTDGGIEHSHDQMIADYHVPICQAFEDKFDIEIVFVGFQIPDGNIEQIKRCAGSEDAVYNAQDEAQLEAYFRQALKVESKGMKLILEN</sequence>
<dbReference type="EMBL" id="MJIL01000090">
    <property type="protein sequence ID" value="OLQ72976.1"/>
    <property type="molecule type" value="Genomic_DNA"/>
</dbReference>
<keyword evidence="4" id="KW-1185">Reference proteome</keyword>
<gene>
    <name evidence="3" type="ORF">BIT28_07310</name>
</gene>
<keyword evidence="1" id="KW-0812">Transmembrane</keyword>
<evidence type="ECO:0000313" key="4">
    <source>
        <dbReference type="Proteomes" id="UP000186905"/>
    </source>
</evidence>
<dbReference type="InterPro" id="IPR036465">
    <property type="entry name" value="vWFA_dom_sf"/>
</dbReference>
<dbReference type="Proteomes" id="UP000186905">
    <property type="component" value="Unassembled WGS sequence"/>
</dbReference>
<feature type="domain" description="VWFA" evidence="2">
    <location>
        <begin position="146"/>
        <end position="403"/>
    </location>
</feature>
<keyword evidence="1" id="KW-1133">Transmembrane helix</keyword>
<dbReference type="PROSITE" id="PS50234">
    <property type="entry name" value="VWFA"/>
    <property type="match status" value="1"/>
</dbReference>
<name>A0A1Q9GF40_9GAMM</name>
<dbReference type="STRING" id="1903952.BIT28_07310"/>
<dbReference type="RefSeq" id="WP_075766993.1">
    <property type="nucleotide sequence ID" value="NZ_MJIL01000090.1"/>
</dbReference>
<feature type="transmembrane region" description="Helical" evidence="1">
    <location>
        <begin position="21"/>
        <end position="46"/>
    </location>
</feature>
<accession>A0A1Q9GF40</accession>
<evidence type="ECO:0000256" key="1">
    <source>
        <dbReference type="SAM" id="Phobius"/>
    </source>
</evidence>
<protein>
    <recommendedName>
        <fullName evidence="2">VWFA domain-containing protein</fullName>
    </recommendedName>
</protein>
<dbReference type="Gene3D" id="3.40.50.410">
    <property type="entry name" value="von Willebrand factor, type A domain"/>
    <property type="match status" value="1"/>
</dbReference>
<organism evidence="3 4">
    <name type="scientific">Photobacterium proteolyticum</name>
    <dbReference type="NCBI Taxonomy" id="1903952"/>
    <lineage>
        <taxon>Bacteria</taxon>
        <taxon>Pseudomonadati</taxon>
        <taxon>Pseudomonadota</taxon>
        <taxon>Gammaproteobacteria</taxon>
        <taxon>Vibrionales</taxon>
        <taxon>Vibrionaceae</taxon>
        <taxon>Photobacterium</taxon>
    </lineage>
</organism>
<dbReference type="OrthoDB" id="5810819at2"/>
<dbReference type="InterPro" id="IPR002035">
    <property type="entry name" value="VWF_A"/>
</dbReference>
<proteinExistence type="predicted"/>
<dbReference type="AlphaFoldDB" id="A0A1Q9GF40"/>
<comment type="caution">
    <text evidence="3">The sequence shown here is derived from an EMBL/GenBank/DDBJ whole genome shotgun (WGS) entry which is preliminary data.</text>
</comment>
<evidence type="ECO:0000259" key="2">
    <source>
        <dbReference type="PROSITE" id="PS50234"/>
    </source>
</evidence>
<evidence type="ECO:0000313" key="3">
    <source>
        <dbReference type="EMBL" id="OLQ72976.1"/>
    </source>
</evidence>